<name>A0A1H9RY55_9CORY</name>
<reference evidence="3" key="1">
    <citation type="submission" date="2016-10" db="EMBL/GenBank/DDBJ databases">
        <authorList>
            <person name="Varghese N."/>
            <person name="Submissions S."/>
        </authorList>
    </citation>
    <scope>NUCLEOTIDE SEQUENCE [LARGE SCALE GENOMIC DNA]</scope>
    <source>
        <strain evidence="3">DSM 20524</strain>
    </source>
</reference>
<dbReference type="InterPro" id="IPR007685">
    <property type="entry name" value="RelA_SpoT"/>
</dbReference>
<evidence type="ECO:0000313" key="3">
    <source>
        <dbReference type="Proteomes" id="UP000198929"/>
    </source>
</evidence>
<dbReference type="AlphaFoldDB" id="A0A1H9RY55"/>
<dbReference type="RefSeq" id="WP_143063407.1">
    <property type="nucleotide sequence ID" value="NZ_CP047199.1"/>
</dbReference>
<dbReference type="Pfam" id="PF04607">
    <property type="entry name" value="RelA_SpoT"/>
    <property type="match status" value="1"/>
</dbReference>
<evidence type="ECO:0000313" key="2">
    <source>
        <dbReference type="EMBL" id="SER77647.1"/>
    </source>
</evidence>
<proteinExistence type="predicted"/>
<evidence type="ECO:0000259" key="1">
    <source>
        <dbReference type="Pfam" id="PF04607"/>
    </source>
</evidence>
<dbReference type="STRING" id="1121357.SAMN05661109_00973"/>
<dbReference type="SUPFAM" id="SSF81301">
    <property type="entry name" value="Nucleotidyltransferase"/>
    <property type="match status" value="1"/>
</dbReference>
<gene>
    <name evidence="2" type="ORF">SAMN05661109_00973</name>
</gene>
<dbReference type="Gene3D" id="3.30.460.10">
    <property type="entry name" value="Beta Polymerase, domain 2"/>
    <property type="match status" value="1"/>
</dbReference>
<organism evidence="2 3">
    <name type="scientific">Corynebacterium cystitidis DSM 20524</name>
    <dbReference type="NCBI Taxonomy" id="1121357"/>
    <lineage>
        <taxon>Bacteria</taxon>
        <taxon>Bacillati</taxon>
        <taxon>Actinomycetota</taxon>
        <taxon>Actinomycetes</taxon>
        <taxon>Mycobacteriales</taxon>
        <taxon>Corynebacteriaceae</taxon>
        <taxon>Corynebacterium</taxon>
    </lineage>
</organism>
<keyword evidence="3" id="KW-1185">Reference proteome</keyword>
<feature type="domain" description="RelA/SpoT" evidence="1">
    <location>
        <begin position="8"/>
        <end position="79"/>
    </location>
</feature>
<dbReference type="Proteomes" id="UP000198929">
    <property type="component" value="Unassembled WGS sequence"/>
</dbReference>
<dbReference type="InterPro" id="IPR043519">
    <property type="entry name" value="NT_sf"/>
</dbReference>
<sequence>MGNTPLLNVQDIAGIRFDCDLTLTEQRQVANLFAEDLKLEGATRVDIKDYLDSPHSGYRAVHLHVRAKAGRAEIQIRTAVGFC</sequence>
<dbReference type="GO" id="GO:0015969">
    <property type="term" value="P:guanosine tetraphosphate metabolic process"/>
    <property type="evidence" value="ECO:0007669"/>
    <property type="project" value="InterPro"/>
</dbReference>
<dbReference type="EMBL" id="FOGQ01000003">
    <property type="protein sequence ID" value="SER77647.1"/>
    <property type="molecule type" value="Genomic_DNA"/>
</dbReference>
<protein>
    <recommendedName>
        <fullName evidence="1">RelA/SpoT domain-containing protein</fullName>
    </recommendedName>
</protein>
<accession>A0A1H9RY55</accession>